<dbReference type="Proteomes" id="UP001328107">
    <property type="component" value="Unassembled WGS sequence"/>
</dbReference>
<reference evidence="2" key="1">
    <citation type="submission" date="2022-10" db="EMBL/GenBank/DDBJ databases">
        <title>Genome assembly of Pristionchus species.</title>
        <authorList>
            <person name="Yoshida K."/>
            <person name="Sommer R.J."/>
        </authorList>
    </citation>
    <scope>NUCLEOTIDE SEQUENCE [LARGE SCALE GENOMIC DNA]</scope>
    <source>
        <strain evidence="2">RS5460</strain>
    </source>
</reference>
<evidence type="ECO:0000313" key="1">
    <source>
        <dbReference type="EMBL" id="GMR39149.1"/>
    </source>
</evidence>
<feature type="non-terminal residue" evidence="1">
    <location>
        <position position="1"/>
    </location>
</feature>
<dbReference type="EMBL" id="BTRK01000002">
    <property type="protein sequence ID" value="GMR39149.1"/>
    <property type="molecule type" value="Genomic_DNA"/>
</dbReference>
<dbReference type="AlphaFoldDB" id="A0AAN4ZGR7"/>
<gene>
    <name evidence="1" type="ORF">PMAYCL1PPCAC_09344</name>
</gene>
<keyword evidence="2" id="KW-1185">Reference proteome</keyword>
<organism evidence="1 2">
    <name type="scientific">Pristionchus mayeri</name>
    <dbReference type="NCBI Taxonomy" id="1317129"/>
    <lineage>
        <taxon>Eukaryota</taxon>
        <taxon>Metazoa</taxon>
        <taxon>Ecdysozoa</taxon>
        <taxon>Nematoda</taxon>
        <taxon>Chromadorea</taxon>
        <taxon>Rhabditida</taxon>
        <taxon>Rhabditina</taxon>
        <taxon>Diplogasteromorpha</taxon>
        <taxon>Diplogasteroidea</taxon>
        <taxon>Neodiplogasteridae</taxon>
        <taxon>Pristionchus</taxon>
    </lineage>
</organism>
<feature type="non-terminal residue" evidence="1">
    <location>
        <position position="84"/>
    </location>
</feature>
<evidence type="ECO:0000313" key="2">
    <source>
        <dbReference type="Proteomes" id="UP001328107"/>
    </source>
</evidence>
<name>A0AAN4ZGR7_9BILA</name>
<protein>
    <submittedName>
        <fullName evidence="1">Uncharacterized protein</fullName>
    </submittedName>
</protein>
<comment type="caution">
    <text evidence="1">The sequence shown here is derived from an EMBL/GenBank/DDBJ whole genome shotgun (WGS) entry which is preliminary data.</text>
</comment>
<accession>A0AAN4ZGR7</accession>
<sequence length="84" mass="8929">LQQALNHGEVVLLMVQIAHFRAISNVLTVAVDDLAGVGVVMVDKRPSEGDGVHVLDAFGELLVDLIEVGQFWESCSGEGKAEGE</sequence>
<proteinExistence type="predicted"/>